<accession>A0A0K2SZW3</accession>
<evidence type="ECO:0000256" key="1">
    <source>
        <dbReference type="SAM" id="SignalP"/>
    </source>
</evidence>
<dbReference type="EMBL" id="HACA01001536">
    <property type="protein sequence ID" value="CDW18897.1"/>
    <property type="molecule type" value="Transcribed_RNA"/>
</dbReference>
<evidence type="ECO:0008006" key="3">
    <source>
        <dbReference type="Google" id="ProtNLM"/>
    </source>
</evidence>
<protein>
    <recommendedName>
        <fullName evidence="3">BPTI/Kunitz inhibitor domain-containing protein</fullName>
    </recommendedName>
</protein>
<reference evidence="2" key="1">
    <citation type="submission" date="2014-05" db="EMBL/GenBank/DDBJ databases">
        <authorList>
            <person name="Chronopoulou M."/>
        </authorList>
    </citation>
    <scope>NUCLEOTIDE SEQUENCE</scope>
    <source>
        <tissue evidence="2">Whole organism</tissue>
    </source>
</reference>
<feature type="chain" id="PRO_5005487299" description="BPTI/Kunitz inhibitor domain-containing protein" evidence="1">
    <location>
        <begin position="20"/>
        <end position="134"/>
    </location>
</feature>
<proteinExistence type="predicted"/>
<sequence>MSLLLRITLSIILVSNTIAKEKHPGCMVWWFVPGCPLEKIFGTDPFGIYPWKKFCIEYSDFESIPKCEGKTKPVNIEECGAICRRKKRSSVQMLSNTKKSGTKLEMKCVKNMLFRLHNKQLCNKYIHKFDKMIN</sequence>
<keyword evidence="1" id="KW-0732">Signal</keyword>
<name>A0A0K2SZW3_LEPSM</name>
<dbReference type="AlphaFoldDB" id="A0A0K2SZW3"/>
<feature type="signal peptide" evidence="1">
    <location>
        <begin position="1"/>
        <end position="19"/>
    </location>
</feature>
<organism evidence="2">
    <name type="scientific">Lepeophtheirus salmonis</name>
    <name type="common">Salmon louse</name>
    <name type="synonym">Caligus salmonis</name>
    <dbReference type="NCBI Taxonomy" id="72036"/>
    <lineage>
        <taxon>Eukaryota</taxon>
        <taxon>Metazoa</taxon>
        <taxon>Ecdysozoa</taxon>
        <taxon>Arthropoda</taxon>
        <taxon>Crustacea</taxon>
        <taxon>Multicrustacea</taxon>
        <taxon>Hexanauplia</taxon>
        <taxon>Copepoda</taxon>
        <taxon>Siphonostomatoida</taxon>
        <taxon>Caligidae</taxon>
        <taxon>Lepeophtheirus</taxon>
    </lineage>
</organism>
<evidence type="ECO:0000313" key="2">
    <source>
        <dbReference type="EMBL" id="CDW18897.1"/>
    </source>
</evidence>